<keyword evidence="6 8" id="KW-0472">Membrane</keyword>
<dbReference type="GO" id="GO:0022857">
    <property type="term" value="F:transmembrane transporter activity"/>
    <property type="evidence" value="ECO:0007669"/>
    <property type="project" value="InterPro"/>
</dbReference>
<dbReference type="Pfam" id="PF02472">
    <property type="entry name" value="ExbD"/>
    <property type="match status" value="1"/>
</dbReference>
<name>A0A1G5QS23_9GAMM</name>
<keyword evidence="7" id="KW-0653">Protein transport</keyword>
<organism evidence="9 10">
    <name type="scientific">Thiohalomonas denitrificans</name>
    <dbReference type="NCBI Taxonomy" id="415747"/>
    <lineage>
        <taxon>Bacteria</taxon>
        <taxon>Pseudomonadati</taxon>
        <taxon>Pseudomonadota</taxon>
        <taxon>Gammaproteobacteria</taxon>
        <taxon>Thiohalomonadales</taxon>
        <taxon>Thiohalomonadaceae</taxon>
        <taxon>Thiohalomonas</taxon>
    </lineage>
</organism>
<dbReference type="InterPro" id="IPR003400">
    <property type="entry name" value="ExbD"/>
</dbReference>
<sequence>MGRRHHYRRKKETPELDVTTFLNLMVVLIPFLLITAVFSRITIQELNMPESAGGGEVDKPLVTIEVIVRENAIEIGDGKSVTLSIPKVDGAHDIEKLSEFLMKLKAKYEDKEDAIVLVEPDIPYEDMIHVMDAVKVAEITEEDEEEIQKLVLFPEISIGDAP</sequence>
<dbReference type="EMBL" id="FMWD01000008">
    <property type="protein sequence ID" value="SCZ64633.1"/>
    <property type="molecule type" value="Genomic_DNA"/>
</dbReference>
<comment type="similarity">
    <text evidence="2 7">Belongs to the ExbD/TolR family.</text>
</comment>
<keyword evidence="4 7" id="KW-0812">Transmembrane</keyword>
<dbReference type="GO" id="GO:0005886">
    <property type="term" value="C:plasma membrane"/>
    <property type="evidence" value="ECO:0007669"/>
    <property type="project" value="UniProtKB-SubCell"/>
</dbReference>
<evidence type="ECO:0000313" key="9">
    <source>
        <dbReference type="EMBL" id="SCZ64633.1"/>
    </source>
</evidence>
<evidence type="ECO:0000256" key="5">
    <source>
        <dbReference type="ARBA" id="ARBA00022989"/>
    </source>
</evidence>
<evidence type="ECO:0000256" key="4">
    <source>
        <dbReference type="ARBA" id="ARBA00022692"/>
    </source>
</evidence>
<dbReference type="OrthoDB" id="9150865at2"/>
<evidence type="ECO:0000313" key="10">
    <source>
        <dbReference type="Proteomes" id="UP000199648"/>
    </source>
</evidence>
<reference evidence="9 10" key="1">
    <citation type="submission" date="2016-10" db="EMBL/GenBank/DDBJ databases">
        <authorList>
            <person name="de Groot N.N."/>
        </authorList>
    </citation>
    <scope>NUCLEOTIDE SEQUENCE [LARGE SCALE GENOMIC DNA]</scope>
    <source>
        <strain evidence="9 10">HLD2</strain>
    </source>
</reference>
<dbReference type="STRING" id="415747.SAMN03097708_02677"/>
<proteinExistence type="inferred from homology"/>
<evidence type="ECO:0000256" key="6">
    <source>
        <dbReference type="ARBA" id="ARBA00023136"/>
    </source>
</evidence>
<keyword evidence="7" id="KW-0813">Transport</keyword>
<keyword evidence="5 8" id="KW-1133">Transmembrane helix</keyword>
<evidence type="ECO:0000256" key="3">
    <source>
        <dbReference type="ARBA" id="ARBA00022475"/>
    </source>
</evidence>
<evidence type="ECO:0000256" key="7">
    <source>
        <dbReference type="RuleBase" id="RU003879"/>
    </source>
</evidence>
<evidence type="ECO:0000256" key="1">
    <source>
        <dbReference type="ARBA" id="ARBA00004162"/>
    </source>
</evidence>
<feature type="transmembrane region" description="Helical" evidence="8">
    <location>
        <begin position="21"/>
        <end position="41"/>
    </location>
</feature>
<comment type="subcellular location">
    <subcellularLocation>
        <location evidence="1">Cell membrane</location>
        <topology evidence="1">Single-pass membrane protein</topology>
    </subcellularLocation>
    <subcellularLocation>
        <location evidence="7">Cell membrane</location>
        <topology evidence="7">Single-pass type II membrane protein</topology>
    </subcellularLocation>
</comment>
<accession>A0A1G5QS23</accession>
<gene>
    <name evidence="9" type="ORF">SAMN03097708_02677</name>
</gene>
<dbReference type="Proteomes" id="UP000199648">
    <property type="component" value="Unassembled WGS sequence"/>
</dbReference>
<keyword evidence="3" id="KW-1003">Cell membrane</keyword>
<protein>
    <submittedName>
        <fullName evidence="9">Biopolymer transport protein ExbD</fullName>
    </submittedName>
</protein>
<dbReference type="AlphaFoldDB" id="A0A1G5QS23"/>
<evidence type="ECO:0000256" key="2">
    <source>
        <dbReference type="ARBA" id="ARBA00005811"/>
    </source>
</evidence>
<dbReference type="RefSeq" id="WP_092998142.1">
    <property type="nucleotide sequence ID" value="NZ_FMWD01000008.1"/>
</dbReference>
<keyword evidence="10" id="KW-1185">Reference proteome</keyword>
<evidence type="ECO:0000256" key="8">
    <source>
        <dbReference type="SAM" id="Phobius"/>
    </source>
</evidence>
<dbReference type="GO" id="GO:0015031">
    <property type="term" value="P:protein transport"/>
    <property type="evidence" value="ECO:0007669"/>
    <property type="project" value="UniProtKB-KW"/>
</dbReference>